<keyword evidence="13" id="KW-1185">Reference proteome</keyword>
<gene>
    <name evidence="12" type="ORF">HW532_10990</name>
</gene>
<dbReference type="Proteomes" id="UP000593594">
    <property type="component" value="Chromosome"/>
</dbReference>
<evidence type="ECO:0000313" key="13">
    <source>
        <dbReference type="Proteomes" id="UP000593594"/>
    </source>
</evidence>
<dbReference type="InterPro" id="IPR018449">
    <property type="entry name" value="NIL_domain"/>
</dbReference>
<evidence type="ECO:0000256" key="3">
    <source>
        <dbReference type="ARBA" id="ARBA00020019"/>
    </source>
</evidence>
<dbReference type="FunFam" id="3.40.50.300:FF:000056">
    <property type="entry name" value="Cell division ATP-binding protein FtsE"/>
    <property type="match status" value="1"/>
</dbReference>
<keyword evidence="9" id="KW-0029">Amino-acid transport</keyword>
<dbReference type="InterPro" id="IPR017871">
    <property type="entry name" value="ABC_transporter-like_CS"/>
</dbReference>
<dbReference type="PANTHER" id="PTHR43166">
    <property type="entry name" value="AMINO ACID IMPORT ATP-BINDING PROTEIN"/>
    <property type="match status" value="1"/>
</dbReference>
<evidence type="ECO:0000256" key="7">
    <source>
        <dbReference type="ARBA" id="ARBA00022840"/>
    </source>
</evidence>
<dbReference type="InterPro" id="IPR041701">
    <property type="entry name" value="MetN_ABC"/>
</dbReference>
<keyword evidence="8" id="KW-1278">Translocase</keyword>
<keyword evidence="7 12" id="KW-0067">ATP-binding</keyword>
<accession>A0A7S8C8E1</accession>
<keyword evidence="6" id="KW-0547">Nucleotide-binding</keyword>
<dbReference type="GO" id="GO:0005524">
    <property type="term" value="F:ATP binding"/>
    <property type="evidence" value="ECO:0007669"/>
    <property type="project" value="UniProtKB-KW"/>
</dbReference>
<comment type="function">
    <text evidence="1">Part of the ABC transporter FtsEX involved in cellular division. Important for assembly or stability of the septal ring.</text>
</comment>
<dbReference type="KEGG" id="kmn:HW532_10990"/>
<dbReference type="GO" id="GO:0006865">
    <property type="term" value="P:amino acid transport"/>
    <property type="evidence" value="ECO:0007669"/>
    <property type="project" value="UniProtKB-KW"/>
</dbReference>
<keyword evidence="4" id="KW-0813">Transport</keyword>
<keyword evidence="5" id="KW-1003">Cell membrane</keyword>
<dbReference type="Gene3D" id="3.30.70.260">
    <property type="match status" value="1"/>
</dbReference>
<dbReference type="InterPro" id="IPR027417">
    <property type="entry name" value="P-loop_NTPase"/>
</dbReference>
<keyword evidence="10" id="KW-0472">Membrane</keyword>
<dbReference type="PANTHER" id="PTHR43166:SF30">
    <property type="entry name" value="METHIONINE IMPORT ATP-BINDING PROTEIN METN"/>
    <property type="match status" value="1"/>
</dbReference>
<evidence type="ECO:0000256" key="1">
    <source>
        <dbReference type="ARBA" id="ARBA00002579"/>
    </source>
</evidence>
<dbReference type="SUPFAM" id="SSF55021">
    <property type="entry name" value="ACT-like"/>
    <property type="match status" value="1"/>
</dbReference>
<dbReference type="RefSeq" id="WP_213164528.1">
    <property type="nucleotide sequence ID" value="NZ_CP058214.1"/>
</dbReference>
<name>A0A7S8C8E1_9HYPH</name>
<proteinExistence type="inferred from homology"/>
<dbReference type="SMART" id="SM00382">
    <property type="entry name" value="AAA"/>
    <property type="match status" value="1"/>
</dbReference>
<dbReference type="SMART" id="SM00930">
    <property type="entry name" value="NIL"/>
    <property type="match status" value="1"/>
</dbReference>
<dbReference type="Pfam" id="PF00005">
    <property type="entry name" value="ABC_tran"/>
    <property type="match status" value="1"/>
</dbReference>
<evidence type="ECO:0000256" key="2">
    <source>
        <dbReference type="ARBA" id="ARBA00005417"/>
    </source>
</evidence>
<feature type="domain" description="ABC transporter" evidence="11">
    <location>
        <begin position="2"/>
        <end position="241"/>
    </location>
</feature>
<dbReference type="InterPro" id="IPR003439">
    <property type="entry name" value="ABC_transporter-like_ATP-bd"/>
</dbReference>
<protein>
    <recommendedName>
        <fullName evidence="3">Cell division ATP-binding protein FtsE</fullName>
    </recommendedName>
</protein>
<dbReference type="Gene3D" id="3.40.50.300">
    <property type="entry name" value="P-loop containing nucleotide triphosphate hydrolases"/>
    <property type="match status" value="1"/>
</dbReference>
<evidence type="ECO:0000256" key="5">
    <source>
        <dbReference type="ARBA" id="ARBA00022475"/>
    </source>
</evidence>
<comment type="similarity">
    <text evidence="2">Belongs to the ABC transporter superfamily.</text>
</comment>
<dbReference type="CDD" id="cd03258">
    <property type="entry name" value="ABC_MetN_methionine_transporter"/>
    <property type="match status" value="1"/>
</dbReference>
<evidence type="ECO:0000259" key="11">
    <source>
        <dbReference type="PROSITE" id="PS50893"/>
    </source>
</evidence>
<evidence type="ECO:0000256" key="8">
    <source>
        <dbReference type="ARBA" id="ARBA00022967"/>
    </source>
</evidence>
<reference evidence="12 13" key="1">
    <citation type="submission" date="2020-06" db="EMBL/GenBank/DDBJ databases">
        <title>Genome sequence of 2 isolates from Red Sea Mangroves.</title>
        <authorList>
            <person name="Sefrji F."/>
            <person name="Michoud G."/>
            <person name="Merlino G."/>
            <person name="Daffonchio D."/>
        </authorList>
    </citation>
    <scope>NUCLEOTIDE SEQUENCE [LARGE SCALE GENOMIC DNA]</scope>
    <source>
        <strain evidence="12 13">R1DC25</strain>
    </source>
</reference>
<dbReference type="Pfam" id="PF09383">
    <property type="entry name" value="NIL"/>
    <property type="match status" value="1"/>
</dbReference>
<evidence type="ECO:0000256" key="9">
    <source>
        <dbReference type="ARBA" id="ARBA00022970"/>
    </source>
</evidence>
<dbReference type="PROSITE" id="PS00211">
    <property type="entry name" value="ABC_TRANSPORTER_1"/>
    <property type="match status" value="1"/>
</dbReference>
<dbReference type="InterPro" id="IPR050086">
    <property type="entry name" value="MetN_ABC_transporter-like"/>
</dbReference>
<dbReference type="InterPro" id="IPR003593">
    <property type="entry name" value="AAA+_ATPase"/>
</dbReference>
<evidence type="ECO:0000256" key="10">
    <source>
        <dbReference type="ARBA" id="ARBA00023136"/>
    </source>
</evidence>
<evidence type="ECO:0000313" key="12">
    <source>
        <dbReference type="EMBL" id="QPC45294.1"/>
    </source>
</evidence>
<dbReference type="EMBL" id="CP058214">
    <property type="protein sequence ID" value="QPC45294.1"/>
    <property type="molecule type" value="Genomic_DNA"/>
</dbReference>
<sequence length="347" mass="37183">MIGLSGLRKSFGKQNETVAALDDVSLAVRPGEILGIIGRSGAGKSTLLRCINGLERPDTGAVLIDGEDVTRYGASELLALRRTIGMIFQHFNLLSSRTVFGNVALPLELAGVPRARIEERVARLLDLVGLADKRDAYPAKLSGGQKQRVGIARALATEPRILLCDEATSALDPETTRQILALLADINTKLGLTIVLITHEMSVVRDLCDRMVVLERGRIVEEGPVAEIFAAPESAVTRSLLQEVMPDLPSALAERIEAEPRPGAQALIRLRFSGEGAGEPVIAELARRLDVAASVLHGTVEYIKRTPVGVLVIALPADLPRPLDEIVGFLGERAQSAELVGYVAPTH</sequence>
<organism evidence="12 13">
    <name type="scientific">Kaustia mangrovi</name>
    <dbReference type="NCBI Taxonomy" id="2593653"/>
    <lineage>
        <taxon>Bacteria</taxon>
        <taxon>Pseudomonadati</taxon>
        <taxon>Pseudomonadota</taxon>
        <taxon>Alphaproteobacteria</taxon>
        <taxon>Hyphomicrobiales</taxon>
        <taxon>Parvibaculaceae</taxon>
        <taxon>Kaustia</taxon>
    </lineage>
</organism>
<dbReference type="PROSITE" id="PS50893">
    <property type="entry name" value="ABC_TRANSPORTER_2"/>
    <property type="match status" value="1"/>
</dbReference>
<dbReference type="GO" id="GO:0005886">
    <property type="term" value="C:plasma membrane"/>
    <property type="evidence" value="ECO:0007669"/>
    <property type="project" value="UniProtKB-ARBA"/>
</dbReference>
<dbReference type="AlphaFoldDB" id="A0A7S8C8E1"/>
<dbReference type="GO" id="GO:0016887">
    <property type="term" value="F:ATP hydrolysis activity"/>
    <property type="evidence" value="ECO:0007669"/>
    <property type="project" value="InterPro"/>
</dbReference>
<evidence type="ECO:0000256" key="4">
    <source>
        <dbReference type="ARBA" id="ARBA00022448"/>
    </source>
</evidence>
<evidence type="ECO:0000256" key="6">
    <source>
        <dbReference type="ARBA" id="ARBA00022741"/>
    </source>
</evidence>
<dbReference type="InterPro" id="IPR045865">
    <property type="entry name" value="ACT-like_dom_sf"/>
</dbReference>
<dbReference type="SUPFAM" id="SSF52540">
    <property type="entry name" value="P-loop containing nucleoside triphosphate hydrolases"/>
    <property type="match status" value="1"/>
</dbReference>